<keyword evidence="9" id="KW-0677">Repeat</keyword>
<keyword evidence="15" id="KW-0675">Receptor</keyword>
<evidence type="ECO:0000256" key="12">
    <source>
        <dbReference type="ARBA" id="ARBA00022840"/>
    </source>
</evidence>
<dbReference type="InterPro" id="IPR032675">
    <property type="entry name" value="LRR_dom_sf"/>
</dbReference>
<dbReference type="Gramene" id="Manes.04G136000.1.v8.1">
    <property type="protein sequence ID" value="Manes.04G136000.1.v8.1.CDS"/>
    <property type="gene ID" value="Manes.04G136000.v8.1"/>
</dbReference>
<dbReference type="Pfam" id="PF12819">
    <property type="entry name" value="Malectin_like"/>
    <property type="match status" value="1"/>
</dbReference>
<keyword evidence="11" id="KW-0418">Kinase</keyword>
<dbReference type="Pfam" id="PF07714">
    <property type="entry name" value="PK_Tyr_Ser-Thr"/>
    <property type="match status" value="1"/>
</dbReference>
<keyword evidence="5" id="KW-0433">Leucine-rich repeat</keyword>
<evidence type="ECO:0000256" key="13">
    <source>
        <dbReference type="ARBA" id="ARBA00022989"/>
    </source>
</evidence>
<dbReference type="Gene3D" id="3.80.10.10">
    <property type="entry name" value="Ribonuclease Inhibitor"/>
    <property type="match status" value="1"/>
</dbReference>
<dbReference type="InterPro" id="IPR024788">
    <property type="entry name" value="Malectin-like_Carb-bd_dom"/>
</dbReference>
<dbReference type="EC" id="2.7.11.1" evidence="2"/>
<dbReference type="PROSITE" id="PS00108">
    <property type="entry name" value="PROTEIN_KINASE_ST"/>
    <property type="match status" value="1"/>
</dbReference>
<sequence>MVEKGRGIWAWGSIICLILLQLLANCFQTKGSNVFAWRFTRYGNYETHYTQKRSRRKLDDVAGSINMDCGIPEDFSYTDASTGIPYISDGGFIDTGVNKNISANFSSDNPPTSLMTVRSFPQGNRNCYTLKPPEGKASIYLIRASFMYGNYDNLGKLPEFSLYLGVNLWDKVKFDNSSHVVNKEIIHVPTMDDVYVCLLNTGSGTPFISALELRHFHNSTYKAESASLVLYQRLDFGSITNEIVRYHDDVYDRVWFPYNCPQSAAIHTPSAVDSLVSTDFNLPSKVMQTAVQPINADKPLNFGFDIGDPNEKLFIYMHFAEIETVQKNQSREFNIELNGVLLEEGVVLKYLHSTTIPIESVRGAKLSFSLHKLPNSTLPPILNALEIYLVKDFWQQPTDKEDVNAIEDIKSIYNVNKVWRGDPCIPLPSWDGLYCNDNGYDPPRIISLNLSSSGLTGEIDRTLSNLKLLQHLDLSENSLTGRVPEFLSELPNLRTLNLAGNKLSGSVPFALVERSNNGLLSLRLDGNPELCLLSPCKEERKRAWVPIVATIVPLVVILMAMALVILCIYKRKNVARKFIDRHKEEGSSLKSDNRQFTYAEIVRITNNFSTVIGKGGFGTVYHGYLSDDTQVAVKMLSPTSDHGSAQFRTEAHLLMRVHHRNLASFIGYCNESRNTGIVYEYMACGNLENYLLDKAVQVLSWKERVQIALEAAQGLEYLHNGCKPPIVHRDVKSANILLNDNLQAKIADFGFSKIFPSDSKSHLSTGVVGTVGYLDPEYYSSGRLTERSDVYSFGIVLLELITGQSAVIKNHDQNIHIVNWVSPYIERGDIRNVVDPRLDGNFDTNSVWKFVEIAMSCVPSISIQRPTMNHVVAELKECLVTEIGREQSCKVEGQIRNSFEMVTVDLETEMGPEAR</sequence>
<dbReference type="FunFam" id="3.80.10.10:FF:000129">
    <property type="entry name" value="Leucine-rich repeat receptor-like kinase"/>
    <property type="match status" value="1"/>
</dbReference>
<dbReference type="GO" id="GO:0016020">
    <property type="term" value="C:membrane"/>
    <property type="evidence" value="ECO:0007669"/>
    <property type="project" value="UniProtKB-SubCell"/>
</dbReference>
<dbReference type="InterPro" id="IPR001611">
    <property type="entry name" value="Leu-rich_rpt"/>
</dbReference>
<dbReference type="Pfam" id="PF13855">
    <property type="entry name" value="LRR_8"/>
    <property type="match status" value="1"/>
</dbReference>
<comment type="caution">
    <text evidence="21">The sequence shown here is derived from an EMBL/GenBank/DDBJ whole genome shotgun (WGS) entry which is preliminary data.</text>
</comment>
<protein>
    <recommendedName>
        <fullName evidence="2">non-specific serine/threonine protein kinase</fullName>
        <ecNumber evidence="2">2.7.11.1</ecNumber>
    </recommendedName>
</protein>
<dbReference type="InterPro" id="IPR000719">
    <property type="entry name" value="Prot_kinase_dom"/>
</dbReference>
<evidence type="ECO:0000313" key="21">
    <source>
        <dbReference type="EMBL" id="OAY53103.1"/>
    </source>
</evidence>
<dbReference type="OMA" id="QKHWLTE"/>
<name>A0A2C9W2E7_MANES</name>
<evidence type="ECO:0000256" key="7">
    <source>
        <dbReference type="ARBA" id="ARBA00022692"/>
    </source>
</evidence>
<feature type="transmembrane region" description="Helical" evidence="19">
    <location>
        <begin position="7"/>
        <end position="24"/>
    </location>
</feature>
<evidence type="ECO:0000256" key="18">
    <source>
        <dbReference type="PROSITE-ProRule" id="PRU10141"/>
    </source>
</evidence>
<evidence type="ECO:0000256" key="15">
    <source>
        <dbReference type="ARBA" id="ARBA00023170"/>
    </source>
</evidence>
<reference evidence="22" key="1">
    <citation type="journal article" date="2016" name="Nat. Biotechnol.">
        <title>Sequencing wild and cultivated cassava and related species reveals extensive interspecific hybridization and genetic diversity.</title>
        <authorList>
            <person name="Bredeson J.V."/>
            <person name="Lyons J.B."/>
            <person name="Prochnik S.E."/>
            <person name="Wu G.A."/>
            <person name="Ha C.M."/>
            <person name="Edsinger-Gonzales E."/>
            <person name="Grimwood J."/>
            <person name="Schmutz J."/>
            <person name="Rabbi I.Y."/>
            <person name="Egesi C."/>
            <person name="Nauluvula P."/>
            <person name="Lebot V."/>
            <person name="Ndunguru J."/>
            <person name="Mkamilo G."/>
            <person name="Bart R.S."/>
            <person name="Setter T.L."/>
            <person name="Gleadow R.M."/>
            <person name="Kulakow P."/>
            <person name="Ferguson M.E."/>
            <person name="Rounsley S."/>
            <person name="Rokhsar D.S."/>
        </authorList>
    </citation>
    <scope>NUCLEOTIDE SEQUENCE [LARGE SCALE GENOMIC DNA]</scope>
    <source>
        <strain evidence="22">cv. AM560-2</strain>
    </source>
</reference>
<keyword evidence="3" id="KW-0723">Serine/threonine-protein kinase</keyword>
<dbReference type="OrthoDB" id="2017114at2759"/>
<evidence type="ECO:0000256" key="19">
    <source>
        <dbReference type="SAM" id="Phobius"/>
    </source>
</evidence>
<evidence type="ECO:0000256" key="1">
    <source>
        <dbReference type="ARBA" id="ARBA00004167"/>
    </source>
</evidence>
<dbReference type="FunFam" id="3.30.200.20:FF:000394">
    <property type="entry name" value="Leucine-rich repeat receptor-like protein kinase"/>
    <property type="match status" value="1"/>
</dbReference>
<evidence type="ECO:0000256" key="16">
    <source>
        <dbReference type="ARBA" id="ARBA00047899"/>
    </source>
</evidence>
<evidence type="ECO:0000256" key="3">
    <source>
        <dbReference type="ARBA" id="ARBA00022527"/>
    </source>
</evidence>
<dbReference type="CDD" id="cd14066">
    <property type="entry name" value="STKc_IRAK"/>
    <property type="match status" value="1"/>
</dbReference>
<keyword evidence="7 19" id="KW-0812">Transmembrane</keyword>
<comment type="catalytic activity">
    <reaction evidence="17">
        <text>L-seryl-[protein] + ATP = O-phospho-L-seryl-[protein] + ADP + H(+)</text>
        <dbReference type="Rhea" id="RHEA:17989"/>
        <dbReference type="Rhea" id="RHEA-COMP:9863"/>
        <dbReference type="Rhea" id="RHEA-COMP:11604"/>
        <dbReference type="ChEBI" id="CHEBI:15378"/>
        <dbReference type="ChEBI" id="CHEBI:29999"/>
        <dbReference type="ChEBI" id="CHEBI:30616"/>
        <dbReference type="ChEBI" id="CHEBI:83421"/>
        <dbReference type="ChEBI" id="CHEBI:456216"/>
        <dbReference type="EC" id="2.7.11.1"/>
    </reaction>
</comment>
<organism evidence="21 22">
    <name type="scientific">Manihot esculenta</name>
    <name type="common">Cassava</name>
    <name type="synonym">Jatropha manihot</name>
    <dbReference type="NCBI Taxonomy" id="3983"/>
    <lineage>
        <taxon>Eukaryota</taxon>
        <taxon>Viridiplantae</taxon>
        <taxon>Streptophyta</taxon>
        <taxon>Embryophyta</taxon>
        <taxon>Tracheophyta</taxon>
        <taxon>Spermatophyta</taxon>
        <taxon>Magnoliopsida</taxon>
        <taxon>eudicotyledons</taxon>
        <taxon>Gunneridae</taxon>
        <taxon>Pentapetalae</taxon>
        <taxon>rosids</taxon>
        <taxon>fabids</taxon>
        <taxon>Malpighiales</taxon>
        <taxon>Euphorbiaceae</taxon>
        <taxon>Crotonoideae</taxon>
        <taxon>Manihoteae</taxon>
        <taxon>Manihot</taxon>
    </lineage>
</organism>
<dbReference type="Gene3D" id="3.30.200.20">
    <property type="entry name" value="Phosphorylase Kinase, domain 1"/>
    <property type="match status" value="1"/>
</dbReference>
<dbReference type="Proteomes" id="UP000091857">
    <property type="component" value="Chromosome 4"/>
</dbReference>
<evidence type="ECO:0000256" key="8">
    <source>
        <dbReference type="ARBA" id="ARBA00022729"/>
    </source>
</evidence>
<dbReference type="GO" id="GO:0005524">
    <property type="term" value="F:ATP binding"/>
    <property type="evidence" value="ECO:0007669"/>
    <property type="project" value="UniProtKB-UniRule"/>
</dbReference>
<dbReference type="PANTHER" id="PTHR45631">
    <property type="entry name" value="OS07G0107800 PROTEIN-RELATED"/>
    <property type="match status" value="1"/>
</dbReference>
<keyword evidence="13 19" id="KW-1133">Transmembrane helix</keyword>
<evidence type="ECO:0000259" key="20">
    <source>
        <dbReference type="PROSITE" id="PS50011"/>
    </source>
</evidence>
<dbReference type="InterPro" id="IPR008271">
    <property type="entry name" value="Ser/Thr_kinase_AS"/>
</dbReference>
<dbReference type="InterPro" id="IPR001245">
    <property type="entry name" value="Ser-Thr/Tyr_kinase_cat_dom"/>
</dbReference>
<keyword evidence="22" id="KW-1185">Reference proteome</keyword>
<feature type="domain" description="Protein kinase" evidence="20">
    <location>
        <begin position="606"/>
        <end position="879"/>
    </location>
</feature>
<proteinExistence type="predicted"/>
<dbReference type="PROSITE" id="PS00107">
    <property type="entry name" value="PROTEIN_KINASE_ATP"/>
    <property type="match status" value="1"/>
</dbReference>
<dbReference type="InterPro" id="IPR017441">
    <property type="entry name" value="Protein_kinase_ATP_BS"/>
</dbReference>
<accession>A0A2C9W2E7</accession>
<keyword evidence="14 19" id="KW-0472">Membrane</keyword>
<dbReference type="InterPro" id="IPR011009">
    <property type="entry name" value="Kinase-like_dom_sf"/>
</dbReference>
<dbReference type="SUPFAM" id="SSF56112">
    <property type="entry name" value="Protein kinase-like (PK-like)"/>
    <property type="match status" value="1"/>
</dbReference>
<dbReference type="PANTHER" id="PTHR45631:SF206">
    <property type="entry name" value="PROTEIN KINASE DOMAIN-CONTAINING PROTEIN"/>
    <property type="match status" value="1"/>
</dbReference>
<evidence type="ECO:0000313" key="22">
    <source>
        <dbReference type="Proteomes" id="UP000091857"/>
    </source>
</evidence>
<evidence type="ECO:0000256" key="11">
    <source>
        <dbReference type="ARBA" id="ARBA00022777"/>
    </source>
</evidence>
<evidence type="ECO:0000256" key="6">
    <source>
        <dbReference type="ARBA" id="ARBA00022679"/>
    </source>
</evidence>
<feature type="binding site" evidence="18">
    <location>
        <position position="634"/>
    </location>
    <ligand>
        <name>ATP</name>
        <dbReference type="ChEBI" id="CHEBI:30616"/>
    </ligand>
</feature>
<evidence type="ECO:0000256" key="5">
    <source>
        <dbReference type="ARBA" id="ARBA00022614"/>
    </source>
</evidence>
<comment type="subcellular location">
    <subcellularLocation>
        <location evidence="1">Membrane</location>
        <topology evidence="1">Single-pass membrane protein</topology>
    </subcellularLocation>
</comment>
<comment type="catalytic activity">
    <reaction evidence="16">
        <text>L-threonyl-[protein] + ATP = O-phospho-L-threonyl-[protein] + ADP + H(+)</text>
        <dbReference type="Rhea" id="RHEA:46608"/>
        <dbReference type="Rhea" id="RHEA-COMP:11060"/>
        <dbReference type="Rhea" id="RHEA-COMP:11605"/>
        <dbReference type="ChEBI" id="CHEBI:15378"/>
        <dbReference type="ChEBI" id="CHEBI:30013"/>
        <dbReference type="ChEBI" id="CHEBI:30616"/>
        <dbReference type="ChEBI" id="CHEBI:61977"/>
        <dbReference type="ChEBI" id="CHEBI:456216"/>
        <dbReference type="EC" id="2.7.11.1"/>
    </reaction>
</comment>
<dbReference type="EMBL" id="CM004390">
    <property type="protein sequence ID" value="OAY53103.1"/>
    <property type="molecule type" value="Genomic_DNA"/>
</dbReference>
<evidence type="ECO:0000256" key="2">
    <source>
        <dbReference type="ARBA" id="ARBA00012513"/>
    </source>
</evidence>
<keyword evidence="4" id="KW-0597">Phosphoprotein</keyword>
<gene>
    <name evidence="21" type="ORF">MANES_04G136000v8</name>
</gene>
<dbReference type="Gene3D" id="1.10.510.10">
    <property type="entry name" value="Transferase(Phosphotransferase) domain 1"/>
    <property type="match status" value="1"/>
</dbReference>
<keyword evidence="6" id="KW-0808">Transferase</keyword>
<evidence type="ECO:0000256" key="10">
    <source>
        <dbReference type="ARBA" id="ARBA00022741"/>
    </source>
</evidence>
<dbReference type="PRINTS" id="PR00019">
    <property type="entry name" value="LEURICHRPT"/>
</dbReference>
<feature type="transmembrane region" description="Helical" evidence="19">
    <location>
        <begin position="543"/>
        <end position="569"/>
    </location>
</feature>
<evidence type="ECO:0000256" key="9">
    <source>
        <dbReference type="ARBA" id="ARBA00022737"/>
    </source>
</evidence>
<dbReference type="SUPFAM" id="SSF52058">
    <property type="entry name" value="L domain-like"/>
    <property type="match status" value="1"/>
</dbReference>
<dbReference type="SMART" id="SM00220">
    <property type="entry name" value="S_TKc"/>
    <property type="match status" value="1"/>
</dbReference>
<dbReference type="GO" id="GO:0004674">
    <property type="term" value="F:protein serine/threonine kinase activity"/>
    <property type="evidence" value="ECO:0007669"/>
    <property type="project" value="UniProtKB-KW"/>
</dbReference>
<keyword evidence="10 18" id="KW-0547">Nucleotide-binding</keyword>
<dbReference type="AlphaFoldDB" id="A0A2C9W2E7"/>
<evidence type="ECO:0000256" key="4">
    <source>
        <dbReference type="ARBA" id="ARBA00022553"/>
    </source>
</evidence>
<evidence type="ECO:0000256" key="17">
    <source>
        <dbReference type="ARBA" id="ARBA00048679"/>
    </source>
</evidence>
<dbReference type="FunFam" id="1.10.510.10:FF:000146">
    <property type="entry name" value="LRR receptor-like serine/threonine-protein kinase IOS1"/>
    <property type="match status" value="1"/>
</dbReference>
<keyword evidence="12 18" id="KW-0067">ATP-binding</keyword>
<dbReference type="PROSITE" id="PS50011">
    <property type="entry name" value="PROTEIN_KINASE_DOM"/>
    <property type="match status" value="1"/>
</dbReference>
<keyword evidence="8" id="KW-0732">Signal</keyword>
<evidence type="ECO:0000256" key="14">
    <source>
        <dbReference type="ARBA" id="ARBA00023136"/>
    </source>
</evidence>